<keyword evidence="8" id="KW-1185">Reference proteome</keyword>
<feature type="binding site" evidence="6">
    <location>
        <position position="333"/>
    </location>
    <ligand>
        <name>a divalent metal cation</name>
        <dbReference type="ChEBI" id="CHEBI:60240"/>
        <label>1</label>
    </ligand>
</feature>
<comment type="subunit">
    <text evidence="2">Homohexamer.</text>
</comment>
<dbReference type="NCBIfam" id="TIGR00486">
    <property type="entry name" value="YbgI_SA1388"/>
    <property type="match status" value="1"/>
</dbReference>
<proteinExistence type="inferred from homology"/>
<dbReference type="InterPro" id="IPR017221">
    <property type="entry name" value="DUF34/NIF3_bac"/>
</dbReference>
<dbReference type="Pfam" id="PF01784">
    <property type="entry name" value="DUF34_NIF3"/>
    <property type="match status" value="1"/>
</dbReference>
<comment type="similarity">
    <text evidence="1 5">Belongs to the GTP cyclohydrolase I type 2/NIF3 family.</text>
</comment>
<dbReference type="FunFam" id="3.40.1390.30:FF:000001">
    <property type="entry name" value="GTP cyclohydrolase 1 type 2"/>
    <property type="match status" value="1"/>
</dbReference>
<dbReference type="PIRSF" id="PIRSF037489">
    <property type="entry name" value="UCP037489_NIF3_YqfO"/>
    <property type="match status" value="1"/>
</dbReference>
<reference evidence="8" key="1">
    <citation type="submission" date="2017-06" db="EMBL/GenBank/DDBJ databases">
        <title>Genome analysis of Fimbriiglobus ruber SP5, the first member of the order Planctomycetales with confirmed chitinolytic capability.</title>
        <authorList>
            <person name="Ravin N.V."/>
            <person name="Rakitin A.L."/>
            <person name="Ivanova A.A."/>
            <person name="Beletsky A.V."/>
            <person name="Kulichevskaya I.S."/>
            <person name="Mardanov A.V."/>
            <person name="Dedysh S.N."/>
        </authorList>
    </citation>
    <scope>NUCLEOTIDE SEQUENCE [LARGE SCALE GENOMIC DNA]</scope>
    <source>
        <strain evidence="8">SP5</strain>
    </source>
</reference>
<feature type="binding site" evidence="6">
    <location>
        <position position="104"/>
    </location>
    <ligand>
        <name>a divalent metal cation</name>
        <dbReference type="ChEBI" id="CHEBI:60240"/>
        <label>1</label>
    </ligand>
</feature>
<organism evidence="7 8">
    <name type="scientific">Fimbriiglobus ruber</name>
    <dbReference type="NCBI Taxonomy" id="1908690"/>
    <lineage>
        <taxon>Bacteria</taxon>
        <taxon>Pseudomonadati</taxon>
        <taxon>Planctomycetota</taxon>
        <taxon>Planctomycetia</taxon>
        <taxon>Gemmatales</taxon>
        <taxon>Gemmataceae</taxon>
        <taxon>Fimbriiglobus</taxon>
    </lineage>
</organism>
<dbReference type="InterPro" id="IPR036069">
    <property type="entry name" value="DUF34/NIF3_sf"/>
</dbReference>
<feature type="binding site" evidence="6">
    <location>
        <position position="66"/>
    </location>
    <ligand>
        <name>a divalent metal cation</name>
        <dbReference type="ChEBI" id="CHEBI:60240"/>
        <label>1</label>
    </ligand>
</feature>
<dbReference type="PANTHER" id="PTHR13799:SF14">
    <property type="entry name" value="GTP CYCLOHYDROLASE 1 TYPE 2 HOMOLOG"/>
    <property type="match status" value="1"/>
</dbReference>
<dbReference type="InterPro" id="IPR002678">
    <property type="entry name" value="DUF34/NIF3"/>
</dbReference>
<dbReference type="Gene3D" id="3.30.70.120">
    <property type="match status" value="1"/>
</dbReference>
<dbReference type="SUPFAM" id="SSF102705">
    <property type="entry name" value="NIF3 (NGG1p interacting factor 3)-like"/>
    <property type="match status" value="1"/>
</dbReference>
<evidence type="ECO:0000313" key="7">
    <source>
        <dbReference type="EMBL" id="OWK35863.1"/>
    </source>
</evidence>
<dbReference type="Proteomes" id="UP000214646">
    <property type="component" value="Unassembled WGS sequence"/>
</dbReference>
<dbReference type="EMBL" id="NIDE01000017">
    <property type="protein sequence ID" value="OWK35863.1"/>
    <property type="molecule type" value="Genomic_DNA"/>
</dbReference>
<keyword evidence="4 5" id="KW-0479">Metal-binding</keyword>
<evidence type="ECO:0000256" key="6">
    <source>
        <dbReference type="PIRSR" id="PIRSR602678-1"/>
    </source>
</evidence>
<dbReference type="InterPro" id="IPR015867">
    <property type="entry name" value="N-reg_PII/ATP_PRibTrfase_C"/>
</dbReference>
<protein>
    <recommendedName>
        <fullName evidence="3 5">GTP cyclohydrolase 1 type 2 homolog</fullName>
    </recommendedName>
</protein>
<evidence type="ECO:0000313" key="8">
    <source>
        <dbReference type="Proteomes" id="UP000214646"/>
    </source>
</evidence>
<dbReference type="Gene3D" id="3.40.1390.30">
    <property type="entry name" value="NIF3 (NGG1p interacting factor 3)-like"/>
    <property type="match status" value="2"/>
</dbReference>
<evidence type="ECO:0000256" key="2">
    <source>
        <dbReference type="ARBA" id="ARBA00011643"/>
    </source>
</evidence>
<evidence type="ECO:0000256" key="3">
    <source>
        <dbReference type="ARBA" id="ARBA00022112"/>
    </source>
</evidence>
<gene>
    <name evidence="7" type="ORF">FRUB_08426</name>
</gene>
<evidence type="ECO:0000256" key="4">
    <source>
        <dbReference type="ARBA" id="ARBA00022723"/>
    </source>
</evidence>
<evidence type="ECO:0000256" key="1">
    <source>
        <dbReference type="ARBA" id="ARBA00006964"/>
    </source>
</evidence>
<dbReference type="PANTHER" id="PTHR13799">
    <property type="entry name" value="NGG1 INTERACTING FACTOR 3"/>
    <property type="match status" value="1"/>
</dbReference>
<dbReference type="RefSeq" id="WP_088258962.1">
    <property type="nucleotide sequence ID" value="NZ_NIDE01000017.1"/>
</dbReference>
<dbReference type="GO" id="GO:0005737">
    <property type="term" value="C:cytoplasm"/>
    <property type="evidence" value="ECO:0007669"/>
    <property type="project" value="TreeGrafter"/>
</dbReference>
<feature type="binding site" evidence="6">
    <location>
        <position position="65"/>
    </location>
    <ligand>
        <name>a divalent metal cation</name>
        <dbReference type="ChEBI" id="CHEBI:60240"/>
        <label>1</label>
    </ligand>
</feature>
<comment type="caution">
    <text evidence="7">The sequence shown here is derived from an EMBL/GenBank/DDBJ whole genome shotgun (WGS) entry which is preliminary data.</text>
</comment>
<accession>A0A225D4J8</accession>
<dbReference type="GO" id="GO:0046872">
    <property type="term" value="F:metal ion binding"/>
    <property type="evidence" value="ECO:0007669"/>
    <property type="project" value="UniProtKB-UniRule"/>
</dbReference>
<name>A0A225D4J8_9BACT</name>
<sequence length="367" mass="38589">MPTVVDVIAYMDRFAPSSLAADWDNVGLLAGDPAVPADHVMTCLTVTPDVAAEAVAERADIIVSHHPVLFRGAKALTPSTPDGRILLPLLRAGIAVYSPHSAFDNCVGGINDGLARRLGLTHVRPLRPRGGKRECKLVVFVPDADLANVSDAVFAAGAGIIGQYEQCSYRLAGTGTFFGTDATNPTVGQKGRREDVSEWRLEVAVPEGKVDSVVAAMRAAHSYEEPAFDVYPLRPSSSGGEGRVGELAQPVALGELAKLAKSQLSAAAVQVVGDVGKPITRVAIACGAAGEFLKDAIKARADMFLTGEMRFHDCLTAEAAGVGVLLPGHYATERPGVEDLASRLAEAFPGMTVWASRRERDPLGCVV</sequence>
<evidence type="ECO:0000256" key="5">
    <source>
        <dbReference type="PIRNR" id="PIRNR037489"/>
    </source>
</evidence>
<feature type="binding site" evidence="6">
    <location>
        <position position="329"/>
    </location>
    <ligand>
        <name>a divalent metal cation</name>
        <dbReference type="ChEBI" id="CHEBI:60240"/>
        <label>1</label>
    </ligand>
</feature>
<dbReference type="OrthoDB" id="9792792at2"/>
<dbReference type="AlphaFoldDB" id="A0A225D4J8"/>